<dbReference type="EnsemblBacteria" id="BAA79751">
    <property type="protein sequence ID" value="BAA79751"/>
    <property type="gene ID" value="APE_0773.1"/>
</dbReference>
<accession>Q9YDZ6</accession>
<name>Q9YDZ6_AERPE</name>
<dbReference type="EMBL" id="BA000002">
    <property type="protein sequence ID" value="BAA79751.2"/>
    <property type="molecule type" value="Genomic_DNA"/>
</dbReference>
<dbReference type="RefSeq" id="WP_010865962.1">
    <property type="nucleotide sequence ID" value="NC_000854.2"/>
</dbReference>
<dbReference type="PATRIC" id="fig|272557.25.peg.554"/>
<sequence>MDNPVCGEACGAVMSMLESMGFTVSVSRESYATLTGGVARRDVVRGIRTSPQPAKVSVYLRGDGSIGKVHIFVRGSLGGSRLEALEEAGASVDEVDGDTIITVKKLRLEDLGGILAIVF</sequence>
<dbReference type="AlphaFoldDB" id="Q9YDZ6"/>
<dbReference type="eggNOG" id="arCOG11781">
    <property type="taxonomic scope" value="Archaea"/>
</dbReference>
<dbReference type="PIR" id="G72668">
    <property type="entry name" value="G72668"/>
</dbReference>
<dbReference type="Proteomes" id="UP000002518">
    <property type="component" value="Chromosome"/>
</dbReference>
<dbReference type="STRING" id="272557.APE_0773.1"/>
<organism evidence="1 2">
    <name type="scientific">Aeropyrum pernix (strain ATCC 700893 / DSM 11879 / JCM 9820 / NBRC 100138 / K1)</name>
    <dbReference type="NCBI Taxonomy" id="272557"/>
    <lineage>
        <taxon>Archaea</taxon>
        <taxon>Thermoproteota</taxon>
        <taxon>Thermoprotei</taxon>
        <taxon>Desulfurococcales</taxon>
        <taxon>Desulfurococcaceae</taxon>
        <taxon>Aeropyrum</taxon>
    </lineage>
</organism>
<evidence type="ECO:0000313" key="2">
    <source>
        <dbReference type="Proteomes" id="UP000002518"/>
    </source>
</evidence>
<keyword evidence="2" id="KW-1185">Reference proteome</keyword>
<evidence type="ECO:0000313" key="1">
    <source>
        <dbReference type="EMBL" id="BAA79751.2"/>
    </source>
</evidence>
<dbReference type="KEGG" id="ape:APE_0773.1"/>
<protein>
    <submittedName>
        <fullName evidence="1">Uncharacterized protein</fullName>
    </submittedName>
</protein>
<dbReference type="GeneID" id="1444886"/>
<proteinExistence type="predicted"/>
<gene>
    <name evidence="1" type="ordered locus">APE_0773.1</name>
</gene>
<reference evidence="1 2" key="1">
    <citation type="journal article" date="1999" name="DNA Res.">
        <title>Complete genome sequence of an aerobic hyper-thermophilic crenarchaeon, Aeropyrum pernix K1.</title>
        <authorList>
            <person name="Kawarabayasi Y."/>
            <person name="Hino Y."/>
            <person name="Horikawa H."/>
            <person name="Yamazaki S."/>
            <person name="Haikawa Y."/>
            <person name="Jin-no K."/>
            <person name="Takahashi M."/>
            <person name="Sekine M."/>
            <person name="Baba S."/>
            <person name="Ankai A."/>
            <person name="Kosugi H."/>
            <person name="Hosoyama A."/>
            <person name="Fukui S."/>
            <person name="Nagai Y."/>
            <person name="Nishijima K."/>
            <person name="Nakazawa H."/>
            <person name="Takamiya M."/>
            <person name="Masuda S."/>
            <person name="Funahashi T."/>
            <person name="Tanaka T."/>
            <person name="Kudoh Y."/>
            <person name="Yamazaki J."/>
            <person name="Kushida N."/>
            <person name="Oguchi A."/>
            <person name="Aoki K."/>
            <person name="Kubota K."/>
            <person name="Nakamura Y."/>
            <person name="Nomura N."/>
            <person name="Sako Y."/>
            <person name="Kikuchi H."/>
        </authorList>
    </citation>
    <scope>NUCLEOTIDE SEQUENCE [LARGE SCALE GENOMIC DNA]</scope>
    <source>
        <strain evidence="2">ATCC 700893 / DSM 11879 / JCM 9820 / NBRC 100138 / K1</strain>
    </source>
</reference>